<dbReference type="Pfam" id="PF12937">
    <property type="entry name" value="F-box-like"/>
    <property type="match status" value="1"/>
</dbReference>
<dbReference type="PROSITE" id="PS50181">
    <property type="entry name" value="FBOX"/>
    <property type="match status" value="1"/>
</dbReference>
<keyword evidence="3" id="KW-1185">Reference proteome</keyword>
<dbReference type="InterPro" id="IPR001810">
    <property type="entry name" value="F-box_dom"/>
</dbReference>
<dbReference type="Gene3D" id="1.20.1280.50">
    <property type="match status" value="1"/>
</dbReference>
<dbReference type="SUPFAM" id="SSF81383">
    <property type="entry name" value="F-box domain"/>
    <property type="match status" value="1"/>
</dbReference>
<dbReference type="RefSeq" id="XP_062629796.1">
    <property type="nucleotide sequence ID" value="XM_062773812.1"/>
</dbReference>
<dbReference type="Proteomes" id="UP000827549">
    <property type="component" value="Chromosome 5"/>
</dbReference>
<protein>
    <recommendedName>
        <fullName evidence="1">F-box domain-containing protein</fullName>
    </recommendedName>
</protein>
<reference evidence="2" key="1">
    <citation type="submission" date="2023-10" db="EMBL/GenBank/DDBJ databases">
        <authorList>
            <person name="Noh H."/>
        </authorList>
    </citation>
    <scope>NUCLEOTIDE SEQUENCE</scope>
    <source>
        <strain evidence="2">DUCC4014</strain>
    </source>
</reference>
<dbReference type="EMBL" id="CP086718">
    <property type="protein sequence ID" value="WOO83770.1"/>
    <property type="molecule type" value="Genomic_DNA"/>
</dbReference>
<dbReference type="InterPro" id="IPR036047">
    <property type="entry name" value="F-box-like_dom_sf"/>
</dbReference>
<dbReference type="GeneID" id="87810466"/>
<accession>A0AAF0YBR2</accession>
<gene>
    <name evidence="2" type="ORF">LOC62_05G007293</name>
</gene>
<sequence length="324" mass="36462">MSHPSNMASALLPPLPNEVLSHVVSFLDTRSCTRLMQVNSAFNELAVKKAYSRLWLYKSGHTALPLQGRAAAHAEHPFLTGSSAAPPPPPNLHTLRLRLGTGPFEGHLHLRPSDWLCESLANLRPRVLVLHNAFFSTDGKSVQVWPDRTLSHGLRSSVERLVLVLSPGASGPRYNYECDLLYLIDDCTTDVTFVMLSQGQGNHRTQGEVLRWLPEIAEQLSDFEQHYRVTFVNAGWADPEQANDEMTNMTVHGNKDKRPAIKARQQQIESTFRKQVARHCREFDFDAEAIARRQDLIRFITMEEHLAEPGVLDVFDADELAGLR</sequence>
<evidence type="ECO:0000313" key="2">
    <source>
        <dbReference type="EMBL" id="WOO83770.1"/>
    </source>
</evidence>
<evidence type="ECO:0000259" key="1">
    <source>
        <dbReference type="PROSITE" id="PS50181"/>
    </source>
</evidence>
<organism evidence="2 3">
    <name type="scientific">Vanrija pseudolonga</name>
    <dbReference type="NCBI Taxonomy" id="143232"/>
    <lineage>
        <taxon>Eukaryota</taxon>
        <taxon>Fungi</taxon>
        <taxon>Dikarya</taxon>
        <taxon>Basidiomycota</taxon>
        <taxon>Agaricomycotina</taxon>
        <taxon>Tremellomycetes</taxon>
        <taxon>Trichosporonales</taxon>
        <taxon>Trichosporonaceae</taxon>
        <taxon>Vanrija</taxon>
    </lineage>
</organism>
<evidence type="ECO:0000313" key="3">
    <source>
        <dbReference type="Proteomes" id="UP000827549"/>
    </source>
</evidence>
<feature type="domain" description="F-box" evidence="1">
    <location>
        <begin position="9"/>
        <end position="58"/>
    </location>
</feature>
<dbReference type="CDD" id="cd09917">
    <property type="entry name" value="F-box_SF"/>
    <property type="match status" value="1"/>
</dbReference>
<dbReference type="AlphaFoldDB" id="A0AAF0YBR2"/>
<proteinExistence type="predicted"/>
<name>A0AAF0YBR2_9TREE</name>